<evidence type="ECO:0000313" key="6">
    <source>
        <dbReference type="Proteomes" id="UP000000628"/>
    </source>
</evidence>
<dbReference type="OrthoDB" id="941586at2"/>
<dbReference type="AlphaFoldDB" id="C7R1X6"/>
<dbReference type="Pfam" id="PF04191">
    <property type="entry name" value="PEMT"/>
    <property type="match status" value="1"/>
</dbReference>
<keyword evidence="6" id="KW-1185">Reference proteome</keyword>
<dbReference type="RefSeq" id="WP_015771072.1">
    <property type="nucleotide sequence ID" value="NC_013174.1"/>
</dbReference>
<dbReference type="PANTHER" id="PTHR12714:SF24">
    <property type="entry name" value="SLR1182 PROTEIN"/>
    <property type="match status" value="1"/>
</dbReference>
<keyword evidence="4" id="KW-0472">Membrane</keyword>
<evidence type="ECO:0000256" key="2">
    <source>
        <dbReference type="ARBA" id="ARBA00022692"/>
    </source>
</evidence>
<proteinExistence type="predicted"/>
<evidence type="ECO:0008006" key="7">
    <source>
        <dbReference type="Google" id="ProtNLM"/>
    </source>
</evidence>
<evidence type="ECO:0000256" key="4">
    <source>
        <dbReference type="ARBA" id="ARBA00023136"/>
    </source>
</evidence>
<evidence type="ECO:0000256" key="3">
    <source>
        <dbReference type="ARBA" id="ARBA00022989"/>
    </source>
</evidence>
<dbReference type="GO" id="GO:0016740">
    <property type="term" value="F:transferase activity"/>
    <property type="evidence" value="ECO:0007669"/>
    <property type="project" value="UniProtKB-ARBA"/>
</dbReference>
<dbReference type="HOGENOM" id="CLU_065200_4_2_11"/>
<protein>
    <recommendedName>
        <fullName evidence="7">Isoprenylcysteine carboxyl methyltransferase</fullName>
    </recommendedName>
</protein>
<dbReference type="STRING" id="471856.Jden_0782"/>
<name>C7R1X6_JONDD</name>
<keyword evidence="2" id="KW-0812">Transmembrane</keyword>
<dbReference type="Proteomes" id="UP000000628">
    <property type="component" value="Chromosome"/>
</dbReference>
<accession>C7R1X6</accession>
<keyword evidence="3" id="KW-1133">Transmembrane helix</keyword>
<gene>
    <name evidence="5" type="ordered locus">Jden_0782</name>
</gene>
<dbReference type="PANTHER" id="PTHR12714">
    <property type="entry name" value="PROTEIN-S ISOPRENYLCYSTEINE O-METHYLTRANSFERASE"/>
    <property type="match status" value="1"/>
</dbReference>
<evidence type="ECO:0000256" key="1">
    <source>
        <dbReference type="ARBA" id="ARBA00004127"/>
    </source>
</evidence>
<comment type="subcellular location">
    <subcellularLocation>
        <location evidence="1">Endomembrane system</location>
        <topology evidence="1">Multi-pass membrane protein</topology>
    </subcellularLocation>
</comment>
<dbReference type="EMBL" id="CP001706">
    <property type="protein sequence ID" value="ACV08444.1"/>
    <property type="molecule type" value="Genomic_DNA"/>
</dbReference>
<reference evidence="5 6" key="1">
    <citation type="journal article" date="2009" name="Stand. Genomic Sci.">
        <title>Complete genome sequence of Jonesia denitrificans type strain (Prevot 55134).</title>
        <authorList>
            <person name="Pukall R."/>
            <person name="Gehrich-Schroter G."/>
            <person name="Lapidus A."/>
            <person name="Nolan M."/>
            <person name="Glavina Del Rio T."/>
            <person name="Lucas S."/>
            <person name="Chen F."/>
            <person name="Tice H."/>
            <person name="Pitluck S."/>
            <person name="Cheng J.F."/>
            <person name="Copeland A."/>
            <person name="Saunders E."/>
            <person name="Brettin T."/>
            <person name="Detter J.C."/>
            <person name="Bruce D."/>
            <person name="Goodwin L."/>
            <person name="Pati A."/>
            <person name="Ivanova N."/>
            <person name="Mavromatis K."/>
            <person name="Ovchinnikova G."/>
            <person name="Chen A."/>
            <person name="Palaniappan K."/>
            <person name="Land M."/>
            <person name="Hauser L."/>
            <person name="Chang Y.J."/>
            <person name="Jeffries C.D."/>
            <person name="Chain P."/>
            <person name="Goker M."/>
            <person name="Bristow J."/>
            <person name="Eisen J.A."/>
            <person name="Markowitz V."/>
            <person name="Hugenholtz P."/>
            <person name="Kyrpides N.C."/>
            <person name="Klenk H.P."/>
            <person name="Han C."/>
        </authorList>
    </citation>
    <scope>NUCLEOTIDE SEQUENCE [LARGE SCALE GENOMIC DNA]</scope>
    <source>
        <strain evidence="6">ATCC 14870 / DSM 20603 / BCRC 15368 / CIP 55.134 / JCM 11481 / NBRC 15587 / NCTC 10816 / Prevot 55134</strain>
    </source>
</reference>
<evidence type="ECO:0000313" key="5">
    <source>
        <dbReference type="EMBL" id="ACV08444.1"/>
    </source>
</evidence>
<sequence>MKTPHIPPAVWFAAAATTQHAVTRRRPTTLRSRIVSSALASAALALGANSIREFARLHTTIHPHKTEQSSALVTDGVHQITRNPMYVALAGGLVAQAVARRSLVALVPAAAFVAVMNATQIPAEEHGLTATFGPEYERYCATVPRWITPGSVARFAR</sequence>
<dbReference type="InterPro" id="IPR007318">
    <property type="entry name" value="Phopholipid_MeTrfase"/>
</dbReference>
<dbReference type="eggNOG" id="COG2020">
    <property type="taxonomic scope" value="Bacteria"/>
</dbReference>
<dbReference type="GO" id="GO:0012505">
    <property type="term" value="C:endomembrane system"/>
    <property type="evidence" value="ECO:0007669"/>
    <property type="project" value="UniProtKB-SubCell"/>
</dbReference>
<dbReference type="Gene3D" id="1.20.120.1630">
    <property type="match status" value="1"/>
</dbReference>
<dbReference type="KEGG" id="jde:Jden_0782"/>
<organism evidence="5 6">
    <name type="scientific">Jonesia denitrificans (strain ATCC 14870 / DSM 20603 / BCRC 15368 / CIP 55.134 / JCM 11481 / NBRC 15587 / NCTC 10816 / Prevot 55134)</name>
    <name type="common">Listeria denitrificans</name>
    <dbReference type="NCBI Taxonomy" id="471856"/>
    <lineage>
        <taxon>Bacteria</taxon>
        <taxon>Bacillati</taxon>
        <taxon>Actinomycetota</taxon>
        <taxon>Actinomycetes</taxon>
        <taxon>Micrococcales</taxon>
        <taxon>Jonesiaceae</taxon>
        <taxon>Jonesia</taxon>
    </lineage>
</organism>